<comment type="caution">
    <text evidence="2">The sequence shown here is derived from an EMBL/GenBank/DDBJ whole genome shotgun (WGS) entry which is preliminary data.</text>
</comment>
<feature type="chain" id="PRO_5046414871" evidence="1">
    <location>
        <begin position="22"/>
        <end position="350"/>
    </location>
</feature>
<dbReference type="EMBL" id="BAABAK010000001">
    <property type="protein sequence ID" value="GAA3950238.1"/>
    <property type="molecule type" value="Genomic_DNA"/>
</dbReference>
<name>A0ABP7NMJ3_9SPHI</name>
<gene>
    <name evidence="2" type="ORF">GCM10022246_00990</name>
</gene>
<organism evidence="2 3">
    <name type="scientific">Pedobacter ginsengiterrae</name>
    <dbReference type="NCBI Taxonomy" id="871696"/>
    <lineage>
        <taxon>Bacteria</taxon>
        <taxon>Pseudomonadati</taxon>
        <taxon>Bacteroidota</taxon>
        <taxon>Sphingobacteriia</taxon>
        <taxon>Sphingobacteriales</taxon>
        <taxon>Sphingobacteriaceae</taxon>
        <taxon>Pedobacter</taxon>
    </lineage>
</organism>
<sequence>MKKLIFLSVLFFSLSFQVSLAQEKVIKEMLTRINYGVASSPALELLPGKVSEVTHLTSAHDLYANFGTFISGKRLKSDLAVDARPFAFASGSLGDYQNNYFKRLLWRTSFSLGSSPGSDHAQDVFLAAGLRFTLIDKADPRTNRAYIDELRNAYLKALGKVQPRFGETAADFQKRLDAAAADSTVVAVRESFTDRFWNASRLDLGFGASALAANGFLKKDSLFKDRVGLWSAYSTKLWKQGQLVVSAQTAMVSHKSDTTERSRNVIGARARYFNKRGFAISGEYAHIFSNYRQKSFNENWGHLALVAEFKIPKLGGWAGFAYGGDMPHRSENGAKFAFRYAVYTDQLIKK</sequence>
<evidence type="ECO:0000256" key="1">
    <source>
        <dbReference type="SAM" id="SignalP"/>
    </source>
</evidence>
<accession>A0ABP7NMJ3</accession>
<proteinExistence type="predicted"/>
<keyword evidence="1" id="KW-0732">Signal</keyword>
<dbReference type="RefSeq" id="WP_344764089.1">
    <property type="nucleotide sequence ID" value="NZ_BAABAK010000001.1"/>
</dbReference>
<feature type="signal peptide" evidence="1">
    <location>
        <begin position="1"/>
        <end position="21"/>
    </location>
</feature>
<keyword evidence="3" id="KW-1185">Reference proteome</keyword>
<protein>
    <submittedName>
        <fullName evidence="2">Uncharacterized protein</fullName>
    </submittedName>
</protein>
<dbReference type="Proteomes" id="UP001501081">
    <property type="component" value="Unassembled WGS sequence"/>
</dbReference>
<evidence type="ECO:0000313" key="3">
    <source>
        <dbReference type="Proteomes" id="UP001501081"/>
    </source>
</evidence>
<evidence type="ECO:0000313" key="2">
    <source>
        <dbReference type="EMBL" id="GAA3950238.1"/>
    </source>
</evidence>
<reference evidence="3" key="1">
    <citation type="journal article" date="2019" name="Int. J. Syst. Evol. Microbiol.">
        <title>The Global Catalogue of Microorganisms (GCM) 10K type strain sequencing project: providing services to taxonomists for standard genome sequencing and annotation.</title>
        <authorList>
            <consortium name="The Broad Institute Genomics Platform"/>
            <consortium name="The Broad Institute Genome Sequencing Center for Infectious Disease"/>
            <person name="Wu L."/>
            <person name="Ma J."/>
        </authorList>
    </citation>
    <scope>NUCLEOTIDE SEQUENCE [LARGE SCALE GENOMIC DNA]</scope>
    <source>
        <strain evidence="3">JCM 17338</strain>
    </source>
</reference>